<dbReference type="GO" id="GO:0003677">
    <property type="term" value="F:DNA binding"/>
    <property type="evidence" value="ECO:0007669"/>
    <property type="project" value="UniProtKB-KW"/>
</dbReference>
<dbReference type="OrthoDB" id="1002506at2"/>
<dbReference type="CDD" id="cd16961">
    <property type="entry name" value="RMtype1_S_TRD-CR_like"/>
    <property type="match status" value="1"/>
</dbReference>
<dbReference type="SUPFAM" id="SSF116734">
    <property type="entry name" value="DNA methylase specificity domain"/>
    <property type="match status" value="1"/>
</dbReference>
<keyword evidence="6" id="KW-1185">Reference proteome</keyword>
<dbReference type="GO" id="GO:0009307">
    <property type="term" value="P:DNA restriction-modification system"/>
    <property type="evidence" value="ECO:0007669"/>
    <property type="project" value="UniProtKB-KW"/>
</dbReference>
<accession>A0A3E0DXC0</accession>
<evidence type="ECO:0000256" key="2">
    <source>
        <dbReference type="ARBA" id="ARBA00022747"/>
    </source>
</evidence>
<evidence type="ECO:0000313" key="5">
    <source>
        <dbReference type="EMBL" id="REG90704.1"/>
    </source>
</evidence>
<dbReference type="InterPro" id="IPR000055">
    <property type="entry name" value="Restrct_endonuc_typeI_TRD"/>
</dbReference>
<evidence type="ECO:0000259" key="4">
    <source>
        <dbReference type="Pfam" id="PF01420"/>
    </source>
</evidence>
<dbReference type="InterPro" id="IPR044946">
    <property type="entry name" value="Restrct_endonuc_typeI_TRD_sf"/>
</dbReference>
<feature type="domain" description="Type I restriction modification DNA specificity" evidence="4">
    <location>
        <begin position="4"/>
        <end position="154"/>
    </location>
</feature>
<name>A0A3E0DXC0_9BACT</name>
<dbReference type="Pfam" id="PF01420">
    <property type="entry name" value="Methylase_S"/>
    <property type="match status" value="1"/>
</dbReference>
<protein>
    <submittedName>
        <fullName evidence="5">Type I restriction modification DNA specificity protein</fullName>
    </submittedName>
</protein>
<evidence type="ECO:0000256" key="1">
    <source>
        <dbReference type="ARBA" id="ARBA00010923"/>
    </source>
</evidence>
<proteinExistence type="inferred from homology"/>
<organism evidence="5 6">
    <name type="scientific">Algoriphagus antarcticus</name>
    <dbReference type="NCBI Taxonomy" id="238540"/>
    <lineage>
        <taxon>Bacteria</taxon>
        <taxon>Pseudomonadati</taxon>
        <taxon>Bacteroidota</taxon>
        <taxon>Cytophagia</taxon>
        <taxon>Cytophagales</taxon>
        <taxon>Cyclobacteriaceae</taxon>
        <taxon>Algoriphagus</taxon>
    </lineage>
</organism>
<comment type="similarity">
    <text evidence="1">Belongs to the type-I restriction system S methylase family.</text>
</comment>
<evidence type="ECO:0000313" key="6">
    <source>
        <dbReference type="Proteomes" id="UP000256405"/>
    </source>
</evidence>
<keyword evidence="2" id="KW-0680">Restriction system</keyword>
<dbReference type="PANTHER" id="PTHR30408:SF12">
    <property type="entry name" value="TYPE I RESTRICTION ENZYME MJAVIII SPECIFICITY SUBUNIT"/>
    <property type="match status" value="1"/>
</dbReference>
<dbReference type="RefSeq" id="WP_086541080.1">
    <property type="nucleotide sequence ID" value="NZ_MSSW01000017.1"/>
</dbReference>
<evidence type="ECO:0000256" key="3">
    <source>
        <dbReference type="ARBA" id="ARBA00023125"/>
    </source>
</evidence>
<reference evidence="5 6" key="1">
    <citation type="submission" date="2018-08" db="EMBL/GenBank/DDBJ databases">
        <title>Genomic Encyclopedia of Archaeal and Bacterial Type Strains, Phase II (KMG-II): from individual species to whole genera.</title>
        <authorList>
            <person name="Goeker M."/>
        </authorList>
    </citation>
    <scope>NUCLEOTIDE SEQUENCE [LARGE SCALE GENOMIC DNA]</scope>
    <source>
        <strain evidence="5 6">DSM 15986</strain>
    </source>
</reference>
<dbReference type="InterPro" id="IPR052021">
    <property type="entry name" value="Type-I_RS_S_subunit"/>
</dbReference>
<dbReference type="EMBL" id="QUNF01000006">
    <property type="protein sequence ID" value="REG90704.1"/>
    <property type="molecule type" value="Genomic_DNA"/>
</dbReference>
<sequence>MRKSLKELASIRSGIFLKPQENGDLVYMQAKYFDSEGSLSSTIFPDIKRRNVSDKHLLKAGEILFSAKGWKNFTSVYKAEYPAAVASTSFLVISLETELVLPDYIAMILNSPQSQESFKKMSKGTSIPSITKKLLEEFEIPVLPLEVQEKLVKLSKLKNEETWILDELDRLRKLKLDLSILKIVQNYD</sequence>
<dbReference type="AlphaFoldDB" id="A0A3E0DXC0"/>
<dbReference type="Gene3D" id="3.90.220.20">
    <property type="entry name" value="DNA methylase specificity domains"/>
    <property type="match status" value="1"/>
</dbReference>
<gene>
    <name evidence="5" type="ORF">C8N25_106207</name>
</gene>
<dbReference type="PANTHER" id="PTHR30408">
    <property type="entry name" value="TYPE-1 RESTRICTION ENZYME ECOKI SPECIFICITY PROTEIN"/>
    <property type="match status" value="1"/>
</dbReference>
<dbReference type="Proteomes" id="UP000256405">
    <property type="component" value="Unassembled WGS sequence"/>
</dbReference>
<keyword evidence="3" id="KW-0238">DNA-binding</keyword>
<comment type="caution">
    <text evidence="5">The sequence shown here is derived from an EMBL/GenBank/DDBJ whole genome shotgun (WGS) entry which is preliminary data.</text>
</comment>